<dbReference type="SUPFAM" id="SSF55298">
    <property type="entry name" value="YjgF-like"/>
    <property type="match status" value="1"/>
</dbReference>
<comment type="similarity">
    <text evidence="1">Belongs to the RutC family.</text>
</comment>
<dbReference type="GO" id="GO:0019239">
    <property type="term" value="F:deaminase activity"/>
    <property type="evidence" value="ECO:0007669"/>
    <property type="project" value="TreeGrafter"/>
</dbReference>
<dbReference type="AlphaFoldDB" id="A0A6L8VKW1"/>
<dbReference type="EMBL" id="WWNR01000009">
    <property type="protein sequence ID" value="MZQ90212.1"/>
    <property type="molecule type" value="Genomic_DNA"/>
</dbReference>
<sequence>MTPKIQKLNPPTLPDAAPLGYSQVAIAAPGRMVFISGQVAASVDGSPVPPGLADQVTIVLRNFASALEAAGATPDNVVSLRIYVVDLDPEGVGALMAPLAAMFGGQAPALTGIGVNALASPEFKIEIEAVAVI</sequence>
<dbReference type="InterPro" id="IPR006175">
    <property type="entry name" value="YjgF/YER057c/UK114"/>
</dbReference>
<evidence type="ECO:0000256" key="1">
    <source>
        <dbReference type="ARBA" id="ARBA00010552"/>
    </source>
</evidence>
<dbReference type="Proteomes" id="UP000477083">
    <property type="component" value="Unassembled WGS sequence"/>
</dbReference>
<proteinExistence type="inferred from homology"/>
<dbReference type="CDD" id="cd00448">
    <property type="entry name" value="YjgF_YER057c_UK114_family"/>
    <property type="match status" value="1"/>
</dbReference>
<dbReference type="RefSeq" id="WP_161347610.1">
    <property type="nucleotide sequence ID" value="NZ_BMGW01000009.1"/>
</dbReference>
<dbReference type="Gene3D" id="3.30.1330.40">
    <property type="entry name" value="RutC-like"/>
    <property type="match status" value="1"/>
</dbReference>
<name>A0A6L8VKW1_9RHOB</name>
<reference evidence="2 3" key="1">
    <citation type="submission" date="2020-01" db="EMBL/GenBank/DDBJ databases">
        <title>Frigidibacter albus SP32T (=CGMCC 1.13995T).</title>
        <authorList>
            <person name="Liao X."/>
        </authorList>
    </citation>
    <scope>NUCLEOTIDE SEQUENCE [LARGE SCALE GENOMIC DNA]</scope>
    <source>
        <strain evidence="2 3">SP32</strain>
    </source>
</reference>
<dbReference type="OrthoDB" id="5520786at2"/>
<evidence type="ECO:0000313" key="3">
    <source>
        <dbReference type="Proteomes" id="UP000477083"/>
    </source>
</evidence>
<dbReference type="PANTHER" id="PTHR11803:SF58">
    <property type="entry name" value="PROTEIN HMF1-RELATED"/>
    <property type="match status" value="1"/>
</dbReference>
<organism evidence="2 3">
    <name type="scientific">Frigidibacter albus</name>
    <dbReference type="NCBI Taxonomy" id="1465486"/>
    <lineage>
        <taxon>Bacteria</taxon>
        <taxon>Pseudomonadati</taxon>
        <taxon>Pseudomonadota</taxon>
        <taxon>Alphaproteobacteria</taxon>
        <taxon>Rhodobacterales</taxon>
        <taxon>Paracoccaceae</taxon>
        <taxon>Frigidibacter</taxon>
    </lineage>
</organism>
<dbReference type="PANTHER" id="PTHR11803">
    <property type="entry name" value="2-IMINOBUTANOATE/2-IMINOPROPANOATE DEAMINASE RIDA"/>
    <property type="match status" value="1"/>
</dbReference>
<accession>A0A6L8VKW1</accession>
<comment type="caution">
    <text evidence="2">The sequence shown here is derived from an EMBL/GenBank/DDBJ whole genome shotgun (WGS) entry which is preliminary data.</text>
</comment>
<dbReference type="Pfam" id="PF01042">
    <property type="entry name" value="Ribonuc_L-PSP"/>
    <property type="match status" value="1"/>
</dbReference>
<keyword evidence="3" id="KW-1185">Reference proteome</keyword>
<evidence type="ECO:0000313" key="2">
    <source>
        <dbReference type="EMBL" id="MZQ90212.1"/>
    </source>
</evidence>
<protein>
    <submittedName>
        <fullName evidence="2">RidA family protein</fullName>
    </submittedName>
</protein>
<dbReference type="GO" id="GO:0005829">
    <property type="term" value="C:cytosol"/>
    <property type="evidence" value="ECO:0007669"/>
    <property type="project" value="TreeGrafter"/>
</dbReference>
<dbReference type="InterPro" id="IPR035959">
    <property type="entry name" value="RutC-like_sf"/>
</dbReference>
<gene>
    <name evidence="2" type="ORF">GS660_14045</name>
</gene>